<name>A0A4R3US44_9BURK</name>
<dbReference type="PANTHER" id="PTHR43760">
    <property type="entry name" value="ENDORIBONUCLEASE-RELATED"/>
    <property type="match status" value="1"/>
</dbReference>
<dbReference type="InterPro" id="IPR013813">
    <property type="entry name" value="Endoribo_LPSP/chorism_mut-like"/>
</dbReference>
<keyword evidence="2" id="KW-1185">Reference proteome</keyword>
<accession>A0A4R3US44</accession>
<dbReference type="AlphaFoldDB" id="A0A4R3US44"/>
<gene>
    <name evidence="1" type="ORF">EV686_11079</name>
</gene>
<dbReference type="Gene3D" id="3.30.1330.40">
    <property type="entry name" value="RutC-like"/>
    <property type="match status" value="1"/>
</dbReference>
<dbReference type="Pfam" id="PF01042">
    <property type="entry name" value="Ribonuc_L-PSP"/>
    <property type="match status" value="1"/>
</dbReference>
<dbReference type="RefSeq" id="WP_165972648.1">
    <property type="nucleotide sequence ID" value="NZ_JBEBWM010000068.1"/>
</dbReference>
<reference evidence="1 2" key="1">
    <citation type="submission" date="2019-03" db="EMBL/GenBank/DDBJ databases">
        <title>Genomic Encyclopedia of Type Strains, Phase IV (KMG-IV): sequencing the most valuable type-strain genomes for metagenomic binning, comparative biology and taxonomic classification.</title>
        <authorList>
            <person name="Goeker M."/>
        </authorList>
    </citation>
    <scope>NUCLEOTIDE SEQUENCE [LARGE SCALE GENOMIC DNA]</scope>
    <source>
        <strain evidence="1 2">DSM 100048</strain>
    </source>
</reference>
<evidence type="ECO:0000313" key="1">
    <source>
        <dbReference type="EMBL" id="TCU93912.1"/>
    </source>
</evidence>
<evidence type="ECO:0000313" key="2">
    <source>
        <dbReference type="Proteomes" id="UP000294692"/>
    </source>
</evidence>
<sequence>MSLIEDAAVRRLQALGHELPAPTGTQFDYLPASRHGRTVYVAGQIPKVAERRLLAYGILGKEVDQDLAIRSTQLCVLHALAWVRSLVGSLDENVERILRVNFFFQVPEETFGSMSEIADAGSRLLVAALGEERGRHPRSVIGVRELPRNAPVLVDMDVAVR</sequence>
<comment type="caution">
    <text evidence="1">The sequence shown here is derived from an EMBL/GenBank/DDBJ whole genome shotgun (WGS) entry which is preliminary data.</text>
</comment>
<dbReference type="CDD" id="cd02199">
    <property type="entry name" value="YjgF_YER057c_UK114_like_1"/>
    <property type="match status" value="1"/>
</dbReference>
<protein>
    <submittedName>
        <fullName evidence="1">Enamine deaminase RidA (YjgF/YER057c/UK114 family)</fullName>
    </submittedName>
</protein>
<dbReference type="EMBL" id="SMBX01000010">
    <property type="protein sequence ID" value="TCU93912.1"/>
    <property type="molecule type" value="Genomic_DNA"/>
</dbReference>
<organism evidence="1 2">
    <name type="scientific">Paracandidimonas soli</name>
    <dbReference type="NCBI Taxonomy" id="1917182"/>
    <lineage>
        <taxon>Bacteria</taxon>
        <taxon>Pseudomonadati</taxon>
        <taxon>Pseudomonadota</taxon>
        <taxon>Betaproteobacteria</taxon>
        <taxon>Burkholderiales</taxon>
        <taxon>Alcaligenaceae</taxon>
        <taxon>Paracandidimonas</taxon>
    </lineage>
</organism>
<dbReference type="SUPFAM" id="SSF55298">
    <property type="entry name" value="YjgF-like"/>
    <property type="match status" value="1"/>
</dbReference>
<dbReference type="PANTHER" id="PTHR43760:SF1">
    <property type="entry name" value="ENDORIBONUCLEASE L-PSP_CHORISMATE MUTASE-LIKE DOMAIN-CONTAINING PROTEIN"/>
    <property type="match status" value="1"/>
</dbReference>
<proteinExistence type="predicted"/>
<dbReference type="InterPro" id="IPR035959">
    <property type="entry name" value="RutC-like_sf"/>
</dbReference>
<dbReference type="Proteomes" id="UP000294692">
    <property type="component" value="Unassembled WGS sequence"/>
</dbReference>
<dbReference type="InterPro" id="IPR006175">
    <property type="entry name" value="YjgF/YER057c/UK114"/>
</dbReference>